<proteinExistence type="predicted"/>
<evidence type="ECO:0000313" key="3">
    <source>
        <dbReference type="Proteomes" id="UP000235145"/>
    </source>
</evidence>
<dbReference type="AlphaFoldDB" id="A0A9R1VSJ7"/>
<accession>A0A9R1VSJ7</accession>
<gene>
    <name evidence="2" type="ORF">LSAT_V11C400165120</name>
</gene>
<keyword evidence="1" id="KW-1133">Transmembrane helix</keyword>
<name>A0A9R1VSJ7_LACSA</name>
<evidence type="ECO:0000256" key="1">
    <source>
        <dbReference type="SAM" id="Phobius"/>
    </source>
</evidence>
<evidence type="ECO:0008006" key="4">
    <source>
        <dbReference type="Google" id="ProtNLM"/>
    </source>
</evidence>
<keyword evidence="1" id="KW-0812">Transmembrane</keyword>
<keyword evidence="1" id="KW-0472">Membrane</keyword>
<dbReference type="PANTHER" id="PTHR33116">
    <property type="entry name" value="REVERSE TRANSCRIPTASE ZINC-BINDING DOMAIN-CONTAINING PROTEIN-RELATED-RELATED"/>
    <property type="match status" value="1"/>
</dbReference>
<organism evidence="2 3">
    <name type="scientific">Lactuca sativa</name>
    <name type="common">Garden lettuce</name>
    <dbReference type="NCBI Taxonomy" id="4236"/>
    <lineage>
        <taxon>Eukaryota</taxon>
        <taxon>Viridiplantae</taxon>
        <taxon>Streptophyta</taxon>
        <taxon>Embryophyta</taxon>
        <taxon>Tracheophyta</taxon>
        <taxon>Spermatophyta</taxon>
        <taxon>Magnoliopsida</taxon>
        <taxon>eudicotyledons</taxon>
        <taxon>Gunneridae</taxon>
        <taxon>Pentapetalae</taxon>
        <taxon>asterids</taxon>
        <taxon>campanulids</taxon>
        <taxon>Asterales</taxon>
        <taxon>Asteraceae</taxon>
        <taxon>Cichorioideae</taxon>
        <taxon>Cichorieae</taxon>
        <taxon>Lactucinae</taxon>
        <taxon>Lactuca</taxon>
    </lineage>
</organism>
<keyword evidence="3" id="KW-1185">Reference proteome</keyword>
<protein>
    <recommendedName>
        <fullName evidence="4">Reverse transcriptase domain-containing protein</fullName>
    </recommendedName>
</protein>
<reference evidence="2 3" key="1">
    <citation type="journal article" date="2017" name="Nat. Commun.">
        <title>Genome assembly with in vitro proximity ligation data and whole-genome triplication in lettuce.</title>
        <authorList>
            <person name="Reyes-Chin-Wo S."/>
            <person name="Wang Z."/>
            <person name="Yang X."/>
            <person name="Kozik A."/>
            <person name="Arikit S."/>
            <person name="Song C."/>
            <person name="Xia L."/>
            <person name="Froenicke L."/>
            <person name="Lavelle D.O."/>
            <person name="Truco M.J."/>
            <person name="Xia R."/>
            <person name="Zhu S."/>
            <person name="Xu C."/>
            <person name="Xu H."/>
            <person name="Xu X."/>
            <person name="Cox K."/>
            <person name="Korf I."/>
            <person name="Meyers B.C."/>
            <person name="Michelmore R.W."/>
        </authorList>
    </citation>
    <scope>NUCLEOTIDE SEQUENCE [LARGE SCALE GENOMIC DNA]</scope>
    <source>
        <strain evidence="3">cv. Salinas</strain>
        <tissue evidence="2">Seedlings</tissue>
    </source>
</reference>
<dbReference type="Proteomes" id="UP000235145">
    <property type="component" value="Unassembled WGS sequence"/>
</dbReference>
<evidence type="ECO:0000313" key="2">
    <source>
        <dbReference type="EMBL" id="KAJ0211213.1"/>
    </source>
</evidence>
<comment type="caution">
    <text evidence="2">The sequence shown here is derived from an EMBL/GenBank/DDBJ whole genome shotgun (WGS) entry which is preliminary data.</text>
</comment>
<sequence>MEDLLLGEKSKKNALIFKVDFDKAFDSLSWEFLDSVMEQMNFRWKWRRWIKGCLESSMASILVNGTPHRNTLSREELDKEILFQHSFLLLQWKVSILLCMRLVICIILEVFLSLTTTFLFLTSCFPKMLTFMGEWSKINFLNLNRLLRCFFLASGLKVNLNKSKVCGIGVDDLEIERLANILKCEPDSFPFTYLGLPVGANMKLSRYWNPIIEKFRCKLYLCTTRKKGFCD</sequence>
<dbReference type="EMBL" id="NBSK02000004">
    <property type="protein sequence ID" value="KAJ0211213.1"/>
    <property type="molecule type" value="Genomic_DNA"/>
</dbReference>
<feature type="transmembrane region" description="Helical" evidence="1">
    <location>
        <begin position="98"/>
        <end position="121"/>
    </location>
</feature>
<dbReference type="PANTHER" id="PTHR33116:SF78">
    <property type="entry name" value="OS12G0587133 PROTEIN"/>
    <property type="match status" value="1"/>
</dbReference>